<evidence type="ECO:0000259" key="13">
    <source>
        <dbReference type="Pfam" id="PF13359"/>
    </source>
</evidence>
<comment type="cofactor">
    <cofactor evidence="1">
        <name>a divalent metal cation</name>
        <dbReference type="ChEBI" id="CHEBI:60240"/>
    </cofactor>
</comment>
<evidence type="ECO:0000256" key="2">
    <source>
        <dbReference type="ARBA" id="ARBA00004123"/>
    </source>
</evidence>
<keyword evidence="7" id="KW-0540">Nuclease</keyword>
<comment type="caution">
    <text evidence="14">The sequence shown here is derived from an EMBL/GenBank/DDBJ whole genome shotgun (WGS) entry which is preliminary data.</text>
</comment>
<dbReference type="InterPro" id="IPR027806">
    <property type="entry name" value="HARBI1_dom"/>
</dbReference>
<dbReference type="EMBL" id="JAVRJZ010000006">
    <property type="protein sequence ID" value="KAK2721326.1"/>
    <property type="molecule type" value="Genomic_DNA"/>
</dbReference>
<evidence type="ECO:0000256" key="5">
    <source>
        <dbReference type="ARBA" id="ARBA00015519"/>
    </source>
</evidence>
<dbReference type="InterPro" id="IPR045249">
    <property type="entry name" value="HARBI1-like"/>
</dbReference>
<evidence type="ECO:0000256" key="3">
    <source>
        <dbReference type="ARBA" id="ARBA00004496"/>
    </source>
</evidence>
<comment type="similarity">
    <text evidence="4">Belongs to the HARBI1 family.</text>
</comment>
<dbReference type="GO" id="GO:0005634">
    <property type="term" value="C:nucleus"/>
    <property type="evidence" value="ECO:0007669"/>
    <property type="project" value="UniProtKB-SubCell"/>
</dbReference>
<evidence type="ECO:0000256" key="12">
    <source>
        <dbReference type="ARBA" id="ARBA00045850"/>
    </source>
</evidence>
<evidence type="ECO:0000313" key="15">
    <source>
        <dbReference type="Proteomes" id="UP001187531"/>
    </source>
</evidence>
<accession>A0AA88I7J2</accession>
<evidence type="ECO:0000256" key="9">
    <source>
        <dbReference type="ARBA" id="ARBA00022801"/>
    </source>
</evidence>
<dbReference type="PANTHER" id="PTHR22930:SF85">
    <property type="entry name" value="GH03217P-RELATED"/>
    <property type="match status" value="1"/>
</dbReference>
<evidence type="ECO:0000313" key="14">
    <source>
        <dbReference type="EMBL" id="KAK2721326.1"/>
    </source>
</evidence>
<dbReference type="AlphaFoldDB" id="A0AA88I7J2"/>
<evidence type="ECO:0000256" key="1">
    <source>
        <dbReference type="ARBA" id="ARBA00001968"/>
    </source>
</evidence>
<dbReference type="GO" id="GO:0016787">
    <property type="term" value="F:hydrolase activity"/>
    <property type="evidence" value="ECO:0007669"/>
    <property type="project" value="UniProtKB-KW"/>
</dbReference>
<dbReference type="PANTHER" id="PTHR22930">
    <property type="match status" value="1"/>
</dbReference>
<dbReference type="PRINTS" id="PR02086">
    <property type="entry name" value="PUTNUCHARBI1"/>
</dbReference>
<dbReference type="Proteomes" id="UP001187531">
    <property type="component" value="Unassembled WGS sequence"/>
</dbReference>
<reference evidence="14" key="1">
    <citation type="submission" date="2023-07" db="EMBL/GenBank/DDBJ databases">
        <title>Chromosome-level genome assembly of Artemia franciscana.</title>
        <authorList>
            <person name="Jo E."/>
        </authorList>
    </citation>
    <scope>NUCLEOTIDE SEQUENCE</scope>
    <source>
        <tissue evidence="14">Whole body</tissue>
    </source>
</reference>
<evidence type="ECO:0000256" key="10">
    <source>
        <dbReference type="ARBA" id="ARBA00023242"/>
    </source>
</evidence>
<organism evidence="14 15">
    <name type="scientific">Artemia franciscana</name>
    <name type="common">Brine shrimp</name>
    <name type="synonym">Artemia sanfranciscana</name>
    <dbReference type="NCBI Taxonomy" id="6661"/>
    <lineage>
        <taxon>Eukaryota</taxon>
        <taxon>Metazoa</taxon>
        <taxon>Ecdysozoa</taxon>
        <taxon>Arthropoda</taxon>
        <taxon>Crustacea</taxon>
        <taxon>Branchiopoda</taxon>
        <taxon>Anostraca</taxon>
        <taxon>Artemiidae</taxon>
        <taxon>Artemia</taxon>
    </lineage>
</organism>
<proteinExistence type="inferred from homology"/>
<comment type="function">
    <text evidence="12">Transposase-derived protein that may have nuclease activity. Does not have transposase activity.</text>
</comment>
<dbReference type="GO" id="GO:0046872">
    <property type="term" value="F:metal ion binding"/>
    <property type="evidence" value="ECO:0007669"/>
    <property type="project" value="UniProtKB-KW"/>
</dbReference>
<comment type="subcellular location">
    <subcellularLocation>
        <location evidence="3">Cytoplasm</location>
    </subcellularLocation>
    <subcellularLocation>
        <location evidence="2">Nucleus</location>
    </subcellularLocation>
</comment>
<feature type="domain" description="DDE Tnp4" evidence="13">
    <location>
        <begin position="167"/>
        <end position="321"/>
    </location>
</feature>
<keyword evidence="15" id="KW-1185">Reference proteome</keyword>
<evidence type="ECO:0000256" key="11">
    <source>
        <dbReference type="ARBA" id="ARBA00030126"/>
    </source>
</evidence>
<evidence type="ECO:0000256" key="7">
    <source>
        <dbReference type="ARBA" id="ARBA00022722"/>
    </source>
</evidence>
<evidence type="ECO:0000256" key="6">
    <source>
        <dbReference type="ARBA" id="ARBA00022490"/>
    </source>
</evidence>
<evidence type="ECO:0000256" key="4">
    <source>
        <dbReference type="ARBA" id="ARBA00006958"/>
    </source>
</evidence>
<keyword evidence="9" id="KW-0378">Hydrolase</keyword>
<evidence type="ECO:0000256" key="8">
    <source>
        <dbReference type="ARBA" id="ARBA00022723"/>
    </source>
</evidence>
<gene>
    <name evidence="14" type="ORF">QYM36_003566</name>
</gene>
<keyword evidence="10" id="KW-0539">Nucleus</keyword>
<dbReference type="GO" id="GO:0004518">
    <property type="term" value="F:nuclease activity"/>
    <property type="evidence" value="ECO:0007669"/>
    <property type="project" value="UniProtKB-KW"/>
</dbReference>
<dbReference type="Pfam" id="PF13359">
    <property type="entry name" value="DDE_Tnp_4"/>
    <property type="match status" value="1"/>
</dbReference>
<keyword evidence="6" id="KW-0963">Cytoplasm</keyword>
<protein>
    <recommendedName>
        <fullName evidence="5">Putative nuclease HARBI1</fullName>
    </recommendedName>
    <alternativeName>
        <fullName evidence="11">Harbinger transposase-derived nuclease</fullName>
    </alternativeName>
</protein>
<sequence length="365" mass="41219">MDNLGAILEDFLLASDDSDEYEELLQIASNVSHNTPQEVAKTICYYEKTIPKMRDGVFKSHFRLKRETVEVLMQKISIECADRGLNIPVQKQLLITLWIYATPDSYRSVADRFGVSVSSVCRVVHRITDCIFALSPTIIVWPTGQRLYSVIEGFRSLNGFPGVVGALDGTHIEIKAPKKHHSSYINRKDYHSVQLQAVCDNKLRFTSAFTGMPGSVHDARVYRLSPLAKNIDRKSIIFDADHHVIADAAYPLKNFLLTPFRDTGSLTVDEGNYNFKLSSTRMVIERSFGFLKGRFRRLIKFPSNNLKFVVKVVIVCCTLHNLCIDNDDAFIDFITDSNLVNERAENASNSDESGISKRTRIASQL</sequence>
<name>A0AA88I7J2_ARTSF</name>
<dbReference type="InterPro" id="IPR026103">
    <property type="entry name" value="HARBI1_animal"/>
</dbReference>
<dbReference type="GO" id="GO:0005737">
    <property type="term" value="C:cytoplasm"/>
    <property type="evidence" value="ECO:0007669"/>
    <property type="project" value="UniProtKB-SubCell"/>
</dbReference>
<keyword evidence="8" id="KW-0479">Metal-binding</keyword>